<dbReference type="CDD" id="cd02182">
    <property type="entry name" value="GH16_Strep_laminarinase_like"/>
    <property type="match status" value="1"/>
</dbReference>
<name>A0A420YM63_9PEZI</name>
<evidence type="ECO:0000256" key="1">
    <source>
        <dbReference type="SAM" id="Phobius"/>
    </source>
</evidence>
<dbReference type="Proteomes" id="UP000275385">
    <property type="component" value="Unassembled WGS sequence"/>
</dbReference>
<comment type="caution">
    <text evidence="3">The sequence shown here is derived from an EMBL/GenBank/DDBJ whole genome shotgun (WGS) entry which is preliminary data.</text>
</comment>
<protein>
    <recommendedName>
        <fullName evidence="2">GH16 domain-containing protein</fullName>
    </recommendedName>
</protein>
<dbReference type="Pfam" id="PF00722">
    <property type="entry name" value="Glyco_hydro_16"/>
    <property type="match status" value="1"/>
</dbReference>
<dbReference type="InterPro" id="IPR050546">
    <property type="entry name" value="Glycosyl_Hydrlase_16"/>
</dbReference>
<dbReference type="Gene3D" id="2.60.120.200">
    <property type="match status" value="1"/>
</dbReference>
<keyword evidence="1" id="KW-0472">Membrane</keyword>
<dbReference type="PANTHER" id="PTHR10963:SF60">
    <property type="entry name" value="GRAM-NEGATIVE BACTERIA-BINDING PROTEIN 1-RELATED"/>
    <property type="match status" value="1"/>
</dbReference>
<evidence type="ECO:0000313" key="4">
    <source>
        <dbReference type="Proteomes" id="UP000275385"/>
    </source>
</evidence>
<dbReference type="InterPro" id="IPR013320">
    <property type="entry name" value="ConA-like_dom_sf"/>
</dbReference>
<dbReference type="OrthoDB" id="192832at2759"/>
<gene>
    <name evidence="3" type="ORF">DL546_009631</name>
</gene>
<keyword evidence="4" id="KW-1185">Reference proteome</keyword>
<dbReference type="AlphaFoldDB" id="A0A420YM63"/>
<feature type="domain" description="GH16" evidence="2">
    <location>
        <begin position="86"/>
        <end position="343"/>
    </location>
</feature>
<proteinExistence type="predicted"/>
<accession>A0A420YM63</accession>
<dbReference type="PROSITE" id="PS51762">
    <property type="entry name" value="GH16_2"/>
    <property type="match status" value="1"/>
</dbReference>
<evidence type="ECO:0000313" key="3">
    <source>
        <dbReference type="EMBL" id="RKU48993.1"/>
    </source>
</evidence>
<dbReference type="STRING" id="177199.A0A420YM63"/>
<dbReference type="GO" id="GO:0005975">
    <property type="term" value="P:carbohydrate metabolic process"/>
    <property type="evidence" value="ECO:0007669"/>
    <property type="project" value="InterPro"/>
</dbReference>
<dbReference type="SUPFAM" id="SSF49899">
    <property type="entry name" value="Concanavalin A-like lectins/glucanases"/>
    <property type="match status" value="1"/>
</dbReference>
<dbReference type="InterPro" id="IPR000757">
    <property type="entry name" value="Beta-glucanase-like"/>
</dbReference>
<keyword evidence="1" id="KW-0812">Transmembrane</keyword>
<organism evidence="3 4">
    <name type="scientific">Coniochaeta pulveracea</name>
    <dbReference type="NCBI Taxonomy" id="177199"/>
    <lineage>
        <taxon>Eukaryota</taxon>
        <taxon>Fungi</taxon>
        <taxon>Dikarya</taxon>
        <taxon>Ascomycota</taxon>
        <taxon>Pezizomycotina</taxon>
        <taxon>Sordariomycetes</taxon>
        <taxon>Sordariomycetidae</taxon>
        <taxon>Coniochaetales</taxon>
        <taxon>Coniochaetaceae</taxon>
        <taxon>Coniochaeta</taxon>
    </lineage>
</organism>
<feature type="transmembrane region" description="Helical" evidence="1">
    <location>
        <begin position="61"/>
        <end position="81"/>
    </location>
</feature>
<evidence type="ECO:0000259" key="2">
    <source>
        <dbReference type="PROSITE" id="PS51762"/>
    </source>
</evidence>
<dbReference type="GO" id="GO:0004553">
    <property type="term" value="F:hydrolase activity, hydrolyzing O-glycosyl compounds"/>
    <property type="evidence" value="ECO:0007669"/>
    <property type="project" value="InterPro"/>
</dbReference>
<dbReference type="EMBL" id="QVQW01000003">
    <property type="protein sequence ID" value="RKU48993.1"/>
    <property type="molecule type" value="Genomic_DNA"/>
</dbReference>
<dbReference type="PANTHER" id="PTHR10963">
    <property type="entry name" value="GLYCOSYL HYDROLASE-RELATED"/>
    <property type="match status" value="1"/>
</dbReference>
<reference evidence="3 4" key="1">
    <citation type="submission" date="2018-08" db="EMBL/GenBank/DDBJ databases">
        <title>Draft genome of the lignicolous fungus Coniochaeta pulveracea.</title>
        <authorList>
            <person name="Borstlap C.J."/>
            <person name="De Witt R.N."/>
            <person name="Botha A."/>
            <person name="Volschenk H."/>
        </authorList>
    </citation>
    <scope>NUCLEOTIDE SEQUENCE [LARGE SCALE GENOMIC DNA]</scope>
    <source>
        <strain evidence="3 4">CAB683</strain>
    </source>
</reference>
<sequence length="343" mass="38060">MSSGQRGFYKNTCRSSRLESQALADRQQILDYVPYLLFGTYLISYILICSLCYLRSLTMHIYTSLLPLFLTTILAYDAPAYSGYNRIWQSTFTGASATLPDQGLWNIITGNLNVNGELETYTSSTKNLQNSGGSTLQIVPWRDSSVSGGWTSGRLESKYTFTPVAGKMTLVESQIRFGGNAISAKKGIWPAFWMLGDSIRHGTGWPACGELDVLETVNGQLTGYGTVHCDVYPGGICNEGNGIGGNIGIPDQGWHTWRIIFDRRSNNWQTESITWFMDGQQFHQITGSRINNQAVWNSLCHSPMYFLLNVAVGGNWPGYPDGTTQDGYGSMMEVGYLAHYTQQ</sequence>
<keyword evidence="1" id="KW-1133">Transmembrane helix</keyword>
<feature type="transmembrane region" description="Helical" evidence="1">
    <location>
        <begin position="32"/>
        <end position="54"/>
    </location>
</feature>